<dbReference type="GO" id="GO:0055088">
    <property type="term" value="P:lipid homeostasis"/>
    <property type="evidence" value="ECO:0007669"/>
    <property type="project" value="TreeGrafter"/>
</dbReference>
<gene>
    <name evidence="7" type="ORF">ALAG00032_LOCUS12542</name>
</gene>
<dbReference type="PANTHER" id="PTHR13439">
    <property type="entry name" value="CT120 PROTEIN"/>
    <property type="match status" value="1"/>
</dbReference>
<reference evidence="7" key="1">
    <citation type="submission" date="2021-01" db="EMBL/GenBank/DDBJ databases">
        <authorList>
            <person name="Corre E."/>
            <person name="Pelletier E."/>
            <person name="Niang G."/>
            <person name="Scheremetjew M."/>
            <person name="Finn R."/>
            <person name="Kale V."/>
            <person name="Holt S."/>
            <person name="Cochrane G."/>
            <person name="Meng A."/>
            <person name="Brown T."/>
            <person name="Cohen L."/>
        </authorList>
    </citation>
    <scope>NUCLEOTIDE SEQUENCE</scope>
    <source>
        <strain evidence="7">CCMP1510</strain>
    </source>
</reference>
<feature type="domain" description="TLC" evidence="6">
    <location>
        <begin position="68"/>
        <end position="273"/>
    </location>
</feature>
<evidence type="ECO:0000256" key="1">
    <source>
        <dbReference type="ARBA" id="ARBA00004141"/>
    </source>
</evidence>
<accession>A0A7S3K1K0</accession>
<name>A0A7S3K1K0_9STRA</name>
<organism evidence="7">
    <name type="scientific">Aureoumbra lagunensis</name>
    <dbReference type="NCBI Taxonomy" id="44058"/>
    <lineage>
        <taxon>Eukaryota</taxon>
        <taxon>Sar</taxon>
        <taxon>Stramenopiles</taxon>
        <taxon>Ochrophyta</taxon>
        <taxon>Pelagophyceae</taxon>
        <taxon>Pelagomonadales</taxon>
        <taxon>Aureoumbra</taxon>
    </lineage>
</organism>
<evidence type="ECO:0000256" key="5">
    <source>
        <dbReference type="SAM" id="Phobius"/>
    </source>
</evidence>
<feature type="transmembrane region" description="Helical" evidence="5">
    <location>
        <begin position="106"/>
        <end position="126"/>
    </location>
</feature>
<keyword evidence="2 5" id="KW-0812">Transmembrane</keyword>
<evidence type="ECO:0000256" key="4">
    <source>
        <dbReference type="ARBA" id="ARBA00023136"/>
    </source>
</evidence>
<evidence type="ECO:0000256" key="2">
    <source>
        <dbReference type="ARBA" id="ARBA00022692"/>
    </source>
</evidence>
<dbReference type="AlphaFoldDB" id="A0A7S3K1K0"/>
<comment type="subcellular location">
    <subcellularLocation>
        <location evidence="1">Membrane</location>
        <topology evidence="1">Multi-pass membrane protein</topology>
    </subcellularLocation>
</comment>
<evidence type="ECO:0000313" key="7">
    <source>
        <dbReference type="EMBL" id="CAE0371760.1"/>
    </source>
</evidence>
<feature type="transmembrane region" description="Helical" evidence="5">
    <location>
        <begin position="158"/>
        <end position="177"/>
    </location>
</feature>
<dbReference type="Pfam" id="PF03798">
    <property type="entry name" value="TRAM_LAG1_CLN8"/>
    <property type="match status" value="1"/>
</dbReference>
<keyword evidence="4 5" id="KW-0472">Membrane</keyword>
<feature type="transmembrane region" description="Helical" evidence="5">
    <location>
        <begin position="197"/>
        <end position="218"/>
    </location>
</feature>
<feature type="transmembrane region" description="Helical" evidence="5">
    <location>
        <begin position="66"/>
        <end position="86"/>
    </location>
</feature>
<evidence type="ECO:0000256" key="3">
    <source>
        <dbReference type="ARBA" id="ARBA00022989"/>
    </source>
</evidence>
<feature type="transmembrane region" description="Helical" evidence="5">
    <location>
        <begin position="25"/>
        <end position="45"/>
    </location>
</feature>
<proteinExistence type="predicted"/>
<dbReference type="GO" id="GO:0016020">
    <property type="term" value="C:membrane"/>
    <property type="evidence" value="ECO:0007669"/>
    <property type="project" value="UniProtKB-SubCell"/>
</dbReference>
<keyword evidence="3 5" id="KW-1133">Transmembrane helix</keyword>
<dbReference type="EMBL" id="HBIJ01019115">
    <property type="protein sequence ID" value="CAE0371760.1"/>
    <property type="molecule type" value="Transcribed_RNA"/>
</dbReference>
<dbReference type="InterPro" id="IPR006634">
    <property type="entry name" value="TLC-dom"/>
</dbReference>
<feature type="transmembrane region" description="Helical" evidence="5">
    <location>
        <begin position="248"/>
        <end position="268"/>
    </location>
</feature>
<evidence type="ECO:0000259" key="6">
    <source>
        <dbReference type="Pfam" id="PF03798"/>
    </source>
</evidence>
<dbReference type="InterPro" id="IPR050846">
    <property type="entry name" value="TLCD"/>
</dbReference>
<protein>
    <recommendedName>
        <fullName evidence="6">TLC domain-containing protein</fullName>
    </recommendedName>
</protein>
<sequence>MVLGFSKKKMVEVPTSYIGRSYGEIYSDPIVIGVCGGMTIMYLILRKVFSERGSKFARNPSLAAHGFTFCAPFIYLSSMGIRYWFFDDSLMTMDRTFGYHQGAERIALVMVGAQIFDIPSSLLIGGALASPTFIAHHITVLWLATQAIHYQFVLYYGFYFLGVIELSTPLLAFVDMFRDFPKFADMFPITNEICRVLFAIAFFSVRIFLWIPASICFWKDALDVLFNFATNASKIPFSAEQPPTVPKYVIFFWLFVHAGLSSLQWYWATKILRAIYAMAIGDKSQRENEAKGA</sequence>